<sequence length="452" mass="53705">MESLPKIGDKGLLKKWNLYEKSRKKRKITMRTPQLETNHEEDNLISKSAQETPNELNNTNHIPDINEAYKDDQEIQLSKVSRNLAMKSKERALKSKKSMSKGMVRNYRRYEEQKQLKIENIRLLKRLQNSNPTYNYNEYEMENKKKKRLLNRICNFPYQFDKSSHKRTQSKLNIRRKLSIQKMKKKTKKRYLSHTNSEFKPMHQSQEVASNIKMTMEEENKMREEQFDKPLDDVSPKKDENEGENLEGTNDPTNVSPSKRYHSKKSKDRKALLLRSMHKKRIFYREYLLTNVFNSEFDRVKKERVRLEKFIKISGKDCFLTVCTSPTKYFFMAICCKTKEHYLISVFKKKVKKLLQIYNKSLAKVVKILRIKDGHMFIKDLDYLLRDQLDVRGSLPDHFRLNKGYSKDSGRNSPRFPSNSGNNNYQGRIMSEETLSKNETVTVQDINKLPKL</sequence>
<dbReference type="EMBL" id="CAMPGE010003542">
    <property type="protein sequence ID" value="CAI2362377.1"/>
    <property type="molecule type" value="Genomic_DNA"/>
</dbReference>
<gene>
    <name evidence="2" type="ORF">ECRASSUSDP1_LOCUS3699</name>
</gene>
<protein>
    <submittedName>
        <fullName evidence="2">Uncharacterized protein</fullName>
    </submittedName>
</protein>
<dbReference type="Proteomes" id="UP001295684">
    <property type="component" value="Unassembled WGS sequence"/>
</dbReference>
<accession>A0AAD1U832</accession>
<feature type="compositionally biased region" description="Polar residues" evidence="1">
    <location>
        <begin position="247"/>
        <end position="257"/>
    </location>
</feature>
<feature type="region of interest" description="Disordered" evidence="1">
    <location>
        <begin position="402"/>
        <end position="425"/>
    </location>
</feature>
<reference evidence="2" key="1">
    <citation type="submission" date="2023-07" db="EMBL/GenBank/DDBJ databases">
        <authorList>
            <consortium name="AG Swart"/>
            <person name="Singh M."/>
            <person name="Singh A."/>
            <person name="Seah K."/>
            <person name="Emmerich C."/>
        </authorList>
    </citation>
    <scope>NUCLEOTIDE SEQUENCE</scope>
    <source>
        <strain evidence="2">DP1</strain>
    </source>
</reference>
<feature type="compositionally biased region" description="Polar residues" evidence="1">
    <location>
        <begin position="411"/>
        <end position="425"/>
    </location>
</feature>
<organism evidence="2 3">
    <name type="scientific">Euplotes crassus</name>
    <dbReference type="NCBI Taxonomy" id="5936"/>
    <lineage>
        <taxon>Eukaryota</taxon>
        <taxon>Sar</taxon>
        <taxon>Alveolata</taxon>
        <taxon>Ciliophora</taxon>
        <taxon>Intramacronucleata</taxon>
        <taxon>Spirotrichea</taxon>
        <taxon>Hypotrichia</taxon>
        <taxon>Euplotida</taxon>
        <taxon>Euplotidae</taxon>
        <taxon>Moneuplotes</taxon>
    </lineage>
</organism>
<evidence type="ECO:0000313" key="2">
    <source>
        <dbReference type="EMBL" id="CAI2362377.1"/>
    </source>
</evidence>
<comment type="caution">
    <text evidence="2">The sequence shown here is derived from an EMBL/GenBank/DDBJ whole genome shotgun (WGS) entry which is preliminary data.</text>
</comment>
<name>A0AAD1U832_EUPCR</name>
<evidence type="ECO:0000313" key="3">
    <source>
        <dbReference type="Proteomes" id="UP001295684"/>
    </source>
</evidence>
<keyword evidence="3" id="KW-1185">Reference proteome</keyword>
<feature type="compositionally biased region" description="Basic and acidic residues" evidence="1">
    <location>
        <begin position="220"/>
        <end position="240"/>
    </location>
</feature>
<feature type="region of interest" description="Disordered" evidence="1">
    <location>
        <begin position="25"/>
        <end position="44"/>
    </location>
</feature>
<dbReference type="AlphaFoldDB" id="A0AAD1U832"/>
<feature type="region of interest" description="Disordered" evidence="1">
    <location>
        <begin position="220"/>
        <end position="267"/>
    </location>
</feature>
<evidence type="ECO:0000256" key="1">
    <source>
        <dbReference type="SAM" id="MobiDB-lite"/>
    </source>
</evidence>
<proteinExistence type="predicted"/>